<dbReference type="SUPFAM" id="SSF161070">
    <property type="entry name" value="SNF-like"/>
    <property type="match status" value="1"/>
</dbReference>
<dbReference type="PANTHER" id="PTHR11616">
    <property type="entry name" value="SODIUM/CHLORIDE DEPENDENT TRANSPORTER"/>
    <property type="match status" value="1"/>
</dbReference>
<dbReference type="PROSITE" id="PS50267">
    <property type="entry name" value="NA_NEUROTRAN_SYMP_3"/>
    <property type="match status" value="1"/>
</dbReference>
<evidence type="ECO:0000256" key="7">
    <source>
        <dbReference type="ARBA" id="ARBA00023136"/>
    </source>
</evidence>
<dbReference type="GO" id="GO:0005886">
    <property type="term" value="C:plasma membrane"/>
    <property type="evidence" value="ECO:0007669"/>
    <property type="project" value="TreeGrafter"/>
</dbReference>
<dbReference type="PROSITE" id="PS00610">
    <property type="entry name" value="NA_NEUROTRAN_SYMP_1"/>
    <property type="match status" value="1"/>
</dbReference>
<feature type="compositionally biased region" description="Low complexity" evidence="10">
    <location>
        <begin position="213"/>
        <end position="222"/>
    </location>
</feature>
<proteinExistence type="inferred from homology"/>
<protein>
    <recommendedName>
        <fullName evidence="9">Transporter</fullName>
    </recommendedName>
</protein>
<keyword evidence="6 11" id="KW-1133">Transmembrane helix</keyword>
<dbReference type="EMBL" id="CAJPEV010000853">
    <property type="protein sequence ID" value="CAG0889091.1"/>
    <property type="molecule type" value="Genomic_DNA"/>
</dbReference>
<keyword evidence="4 9" id="KW-0812">Transmembrane</keyword>
<dbReference type="InterPro" id="IPR000175">
    <property type="entry name" value="Na/ntran_symport"/>
</dbReference>
<feature type="region of interest" description="Disordered" evidence="10">
    <location>
        <begin position="151"/>
        <end position="232"/>
    </location>
</feature>
<dbReference type="Proteomes" id="UP000677054">
    <property type="component" value="Unassembled WGS sequence"/>
</dbReference>
<evidence type="ECO:0000256" key="11">
    <source>
        <dbReference type="SAM" id="Phobius"/>
    </source>
</evidence>
<comment type="subcellular location">
    <subcellularLocation>
        <location evidence="1">Membrane</location>
        <topology evidence="1">Multi-pass membrane protein</topology>
    </subcellularLocation>
</comment>
<dbReference type="OrthoDB" id="6581954at2759"/>
<keyword evidence="5 9" id="KW-0769">Symport</keyword>
<feature type="transmembrane region" description="Helical" evidence="11">
    <location>
        <begin position="294"/>
        <end position="315"/>
    </location>
</feature>
<evidence type="ECO:0000313" key="13">
    <source>
        <dbReference type="Proteomes" id="UP000677054"/>
    </source>
</evidence>
<keyword evidence="8" id="KW-0479">Metal-binding</keyword>
<accession>A0A7R8X9K9</accession>
<dbReference type="EMBL" id="LR900370">
    <property type="protein sequence ID" value="CAD7245434.1"/>
    <property type="molecule type" value="Genomic_DNA"/>
</dbReference>
<feature type="region of interest" description="Disordered" evidence="10">
    <location>
        <begin position="110"/>
        <end position="137"/>
    </location>
</feature>
<evidence type="ECO:0000313" key="12">
    <source>
        <dbReference type="EMBL" id="CAD7245434.1"/>
    </source>
</evidence>
<comment type="similarity">
    <text evidence="2 9">Belongs to the sodium:neurotransmitter symporter (SNF) (TC 2.A.22) family.</text>
</comment>
<name>A0A7R8X9K9_9CRUS</name>
<dbReference type="Pfam" id="PF00209">
    <property type="entry name" value="SNF"/>
    <property type="match status" value="1"/>
</dbReference>
<feature type="binding site" evidence="8">
    <location>
        <position position="273"/>
    </location>
    <ligand>
        <name>Na(+)</name>
        <dbReference type="ChEBI" id="CHEBI:29101"/>
        <label>1</label>
    </ligand>
</feature>
<evidence type="ECO:0000256" key="5">
    <source>
        <dbReference type="ARBA" id="ARBA00022847"/>
    </source>
</evidence>
<feature type="binding site" evidence="8">
    <location>
        <position position="272"/>
    </location>
    <ligand>
        <name>Na(+)</name>
        <dbReference type="ChEBI" id="CHEBI:29101"/>
        <label>1</label>
    </ligand>
</feature>
<dbReference type="GO" id="GO:0046872">
    <property type="term" value="F:metal ion binding"/>
    <property type="evidence" value="ECO:0007669"/>
    <property type="project" value="UniProtKB-KW"/>
</dbReference>
<feature type="transmembrane region" description="Helical" evidence="11">
    <location>
        <begin position="264"/>
        <end position="282"/>
    </location>
</feature>
<feature type="compositionally biased region" description="Basic and acidic residues" evidence="10">
    <location>
        <begin position="159"/>
        <end position="200"/>
    </location>
</feature>
<dbReference type="PANTHER" id="PTHR11616:SF38">
    <property type="entry name" value="SODIUM-DEPENDENT DOPAMINE TRANSPORTER"/>
    <property type="match status" value="1"/>
</dbReference>
<dbReference type="AlphaFoldDB" id="A0A7R8X9K9"/>
<evidence type="ECO:0000256" key="8">
    <source>
        <dbReference type="PIRSR" id="PIRSR600175-1"/>
    </source>
</evidence>
<evidence type="ECO:0000256" key="1">
    <source>
        <dbReference type="ARBA" id="ARBA00004141"/>
    </source>
</evidence>
<dbReference type="GO" id="GO:0006865">
    <property type="term" value="P:amino acid transport"/>
    <property type="evidence" value="ECO:0007669"/>
    <property type="project" value="TreeGrafter"/>
</dbReference>
<evidence type="ECO:0000256" key="9">
    <source>
        <dbReference type="RuleBase" id="RU003732"/>
    </source>
</evidence>
<keyword evidence="8" id="KW-0915">Sodium</keyword>
<organism evidence="12">
    <name type="scientific">Darwinula stevensoni</name>
    <dbReference type="NCBI Taxonomy" id="69355"/>
    <lineage>
        <taxon>Eukaryota</taxon>
        <taxon>Metazoa</taxon>
        <taxon>Ecdysozoa</taxon>
        <taxon>Arthropoda</taxon>
        <taxon>Crustacea</taxon>
        <taxon>Oligostraca</taxon>
        <taxon>Ostracoda</taxon>
        <taxon>Podocopa</taxon>
        <taxon>Podocopida</taxon>
        <taxon>Darwinulocopina</taxon>
        <taxon>Darwinuloidea</taxon>
        <taxon>Darwinulidae</taxon>
        <taxon>Darwinula</taxon>
    </lineage>
</organism>
<evidence type="ECO:0000256" key="2">
    <source>
        <dbReference type="ARBA" id="ARBA00006459"/>
    </source>
</evidence>
<feature type="binding site" evidence="8">
    <location>
        <position position="270"/>
    </location>
    <ligand>
        <name>Na(+)</name>
        <dbReference type="ChEBI" id="CHEBI:29101"/>
        <label>1</label>
    </ligand>
</feature>
<dbReference type="PRINTS" id="PR00176">
    <property type="entry name" value="NANEUSMPORT"/>
</dbReference>
<sequence>MGNVCATPSPAEWRANEKFPFREMGGTGKKTFSVRREAGVWRWISRRPRDEVERELEMIVMCEVDICHHSPEETAAETDTIPGNDILPALGTESSLGLYVVSPILRPIRLGTPSPPESRIPRFHPRTRTPPTSKSSGYFFCSNGVISDLKFGNKPNATKRVEKPNTTKRVEKFNTGKRVEKPNTAKRNENPKADSDREESSIAINSTVDDDASLSSSSSSSSAGPPPQDPEKGMPLAPFAASLFALRGEAGGLTRQTWSKKADFLLSIIGFAVDLANVWRFPFLCYRNGGGAFLIPYMLMLVFGAMPLFYMELVLGQYNRQGPISVWKICPILKAKDVAFSCFKNHMKQLLAKSKEQIDDRNRATELGVNLHQYRLSILSQLEQEATTVISPEKCHQ</sequence>
<dbReference type="GO" id="GO:0035725">
    <property type="term" value="P:sodium ion transmembrane transport"/>
    <property type="evidence" value="ECO:0007669"/>
    <property type="project" value="TreeGrafter"/>
</dbReference>
<feature type="binding site" evidence="8">
    <location>
        <position position="277"/>
    </location>
    <ligand>
        <name>Na(+)</name>
        <dbReference type="ChEBI" id="CHEBI:29101"/>
        <label>1</label>
    </ligand>
</feature>
<evidence type="ECO:0000256" key="4">
    <source>
        <dbReference type="ARBA" id="ARBA00022692"/>
    </source>
</evidence>
<keyword evidence="7 11" id="KW-0472">Membrane</keyword>
<evidence type="ECO:0000256" key="3">
    <source>
        <dbReference type="ARBA" id="ARBA00022448"/>
    </source>
</evidence>
<keyword evidence="13" id="KW-1185">Reference proteome</keyword>
<dbReference type="InterPro" id="IPR037272">
    <property type="entry name" value="SNS_sf"/>
</dbReference>
<evidence type="ECO:0000256" key="6">
    <source>
        <dbReference type="ARBA" id="ARBA00022989"/>
    </source>
</evidence>
<dbReference type="GO" id="GO:0015293">
    <property type="term" value="F:symporter activity"/>
    <property type="evidence" value="ECO:0007669"/>
    <property type="project" value="UniProtKB-KW"/>
</dbReference>
<keyword evidence="3 9" id="KW-0813">Transport</keyword>
<reference evidence="12" key="1">
    <citation type="submission" date="2020-11" db="EMBL/GenBank/DDBJ databases">
        <authorList>
            <person name="Tran Van P."/>
        </authorList>
    </citation>
    <scope>NUCLEOTIDE SEQUENCE</scope>
</reference>
<evidence type="ECO:0000256" key="10">
    <source>
        <dbReference type="SAM" id="MobiDB-lite"/>
    </source>
</evidence>
<gene>
    <name evidence="12" type="ORF">DSTB1V02_LOCUS5307</name>
</gene>